<keyword evidence="5 6" id="KW-0949">S-adenosyl-L-methionine</keyword>
<name>A0A067B7U6_VIBMT</name>
<evidence type="ECO:0000256" key="6">
    <source>
        <dbReference type="PIRNR" id="PIRNR000410"/>
    </source>
</evidence>
<evidence type="ECO:0000313" key="9">
    <source>
        <dbReference type="EMBL" id="KDO14444.1"/>
    </source>
</evidence>
<dbReference type="Gene3D" id="3.40.50.150">
    <property type="entry name" value="Vaccinia Virus protein VP39"/>
    <property type="match status" value="1"/>
</dbReference>
<evidence type="ECO:0000313" key="10">
    <source>
        <dbReference type="EMBL" id="KQA24417.1"/>
    </source>
</evidence>
<dbReference type="InterPro" id="IPR036804">
    <property type="entry name" value="CheR_N_sf"/>
</dbReference>
<dbReference type="CDD" id="cd02440">
    <property type="entry name" value="AdoMet_MTases"/>
    <property type="match status" value="1"/>
</dbReference>
<dbReference type="EC" id="2.1.1.80" evidence="6"/>
<dbReference type="SMART" id="SM00138">
    <property type="entry name" value="MeTrc"/>
    <property type="match status" value="1"/>
</dbReference>
<evidence type="ECO:0000256" key="4">
    <source>
        <dbReference type="ARBA" id="ARBA00022679"/>
    </source>
</evidence>
<dbReference type="InterPro" id="IPR029063">
    <property type="entry name" value="SAM-dependent_MTases_sf"/>
</dbReference>
<reference evidence="10 12" key="2">
    <citation type="journal article" date="2015" name="Genome Biol. Evol.">
        <title>The Dynamics of Genetic Interactions between Vibrio metoecus and Vibrio cholerae, Two Close Relatives Co-Occurring in the Environment.</title>
        <authorList>
            <person name="Orata F.D."/>
            <person name="Kirchberger P.C."/>
            <person name="Meheust R."/>
            <person name="Barlow E.J."/>
            <person name="Tarr C.L."/>
            <person name="Boucher Y."/>
        </authorList>
    </citation>
    <scope>NUCLEOTIDE SEQUENCE [LARGE SCALE GENOMIC DNA]</scope>
    <source>
        <strain evidence="10 12">08-2459</strain>
    </source>
</reference>
<feature type="binding site" evidence="7">
    <location>
        <begin position="222"/>
        <end position="223"/>
    </location>
    <ligand>
        <name>S-adenosyl-L-methionine</name>
        <dbReference type="ChEBI" id="CHEBI:59789"/>
    </ligand>
</feature>
<dbReference type="EMBL" id="LCUF01000002">
    <property type="protein sequence ID" value="KQA24417.1"/>
    <property type="molecule type" value="Genomic_DNA"/>
</dbReference>
<gene>
    <name evidence="10" type="ORF">AAY55_02285</name>
    <name evidence="9" type="ORF">DP83_01780</name>
</gene>
<feature type="binding site" evidence="7">
    <location>
        <position position="85"/>
    </location>
    <ligand>
        <name>S-adenosyl-L-methionine</name>
        <dbReference type="ChEBI" id="CHEBI:59789"/>
    </ligand>
</feature>
<evidence type="ECO:0000256" key="2">
    <source>
        <dbReference type="ARBA" id="ARBA00002759"/>
    </source>
</evidence>
<feature type="binding site" evidence="7">
    <location>
        <begin position="205"/>
        <end position="206"/>
    </location>
    <ligand>
        <name>S-adenosyl-L-methionine</name>
        <dbReference type="ChEBI" id="CHEBI:59789"/>
    </ligand>
</feature>
<comment type="caution">
    <text evidence="10">The sequence shown here is derived from an EMBL/GenBank/DDBJ whole genome shotgun (WGS) entry which is preliminary data.</text>
</comment>
<accession>A0A067B7U6</accession>
<evidence type="ECO:0000256" key="5">
    <source>
        <dbReference type="ARBA" id="ARBA00022691"/>
    </source>
</evidence>
<evidence type="ECO:0000256" key="3">
    <source>
        <dbReference type="ARBA" id="ARBA00022603"/>
    </source>
</evidence>
<evidence type="ECO:0000256" key="1">
    <source>
        <dbReference type="ARBA" id="ARBA00001541"/>
    </source>
</evidence>
<dbReference type="GO" id="GO:0032259">
    <property type="term" value="P:methylation"/>
    <property type="evidence" value="ECO:0007669"/>
    <property type="project" value="UniProtKB-KW"/>
</dbReference>
<dbReference type="Pfam" id="PF03705">
    <property type="entry name" value="CheR_N"/>
    <property type="match status" value="1"/>
</dbReference>
<comment type="function">
    <text evidence="2 6">Methylation of the membrane-bound methyl-accepting chemotaxis proteins (MCP) to form gamma-glutamyl methyl ester residues in MCP.</text>
</comment>
<dbReference type="GO" id="GO:0008983">
    <property type="term" value="F:protein-glutamate O-methyltransferase activity"/>
    <property type="evidence" value="ECO:0007669"/>
    <property type="project" value="UniProtKB-EC"/>
</dbReference>
<dbReference type="InterPro" id="IPR000780">
    <property type="entry name" value="CheR_MeTrfase"/>
</dbReference>
<sequence length="276" mass="32782">MLAVNEQEFELTDKDFKFIQWFMHKTVGIYLPDSKRAMVYGRLSRQMRRKGLRRFKEFRELIESDDQERIHFINTLTTNKTEFFREIHHFEFIEKVLVEEWRKEPVDQLRIWSAGCSTGEEPYTLVSVLENAGVMDFCPDLKIWATDLDTAVLEKARLGIYPIESQTSIPEPYLHRSFVRGVRGQQGNMKIKQELQHHVDFRPLNLIQAWPFKQKLDLIMCRNVMIYFDRPTQEQLIERFHEQLKPGGVLMLGHSESIGRCVSLFHHLGHTIYVRQ</sequence>
<dbReference type="Pfam" id="PF01739">
    <property type="entry name" value="CheR"/>
    <property type="match status" value="1"/>
</dbReference>
<dbReference type="PIRSF" id="PIRSF000410">
    <property type="entry name" value="CheR"/>
    <property type="match status" value="1"/>
</dbReference>
<dbReference type="RefSeq" id="WP_055027284.1">
    <property type="nucleotide sequence ID" value="NZ_CP035689.1"/>
</dbReference>
<feature type="binding site" evidence="7">
    <location>
        <position position="121"/>
    </location>
    <ligand>
        <name>S-adenosyl-L-methionine</name>
        <dbReference type="ChEBI" id="CHEBI:59789"/>
    </ligand>
</feature>
<keyword evidence="3 6" id="KW-0489">Methyltransferase</keyword>
<dbReference type="Gene3D" id="1.10.155.10">
    <property type="entry name" value="Chemotaxis receptor methyltransferase CheR, N-terminal domain"/>
    <property type="match status" value="1"/>
</dbReference>
<dbReference type="Proteomes" id="UP000027331">
    <property type="component" value="Unassembled WGS sequence"/>
</dbReference>
<evidence type="ECO:0000259" key="8">
    <source>
        <dbReference type="PROSITE" id="PS50123"/>
    </source>
</evidence>
<feature type="binding site" evidence="7">
    <location>
        <position position="79"/>
    </location>
    <ligand>
        <name>S-adenosyl-L-methionine</name>
        <dbReference type="ChEBI" id="CHEBI:59789"/>
    </ligand>
</feature>
<evidence type="ECO:0000313" key="11">
    <source>
        <dbReference type="Proteomes" id="UP000027331"/>
    </source>
</evidence>
<keyword evidence="11" id="KW-1185">Reference proteome</keyword>
<dbReference type="InterPro" id="IPR050903">
    <property type="entry name" value="Bact_Chemotaxis_MeTrfase"/>
</dbReference>
<comment type="catalytic activity">
    <reaction evidence="1 6">
        <text>L-glutamyl-[protein] + S-adenosyl-L-methionine = [protein]-L-glutamate 5-O-methyl ester + S-adenosyl-L-homocysteine</text>
        <dbReference type="Rhea" id="RHEA:24452"/>
        <dbReference type="Rhea" id="RHEA-COMP:10208"/>
        <dbReference type="Rhea" id="RHEA-COMP:10311"/>
        <dbReference type="ChEBI" id="CHEBI:29973"/>
        <dbReference type="ChEBI" id="CHEBI:57856"/>
        <dbReference type="ChEBI" id="CHEBI:59789"/>
        <dbReference type="ChEBI" id="CHEBI:82795"/>
        <dbReference type="EC" id="2.1.1.80"/>
    </reaction>
</comment>
<feature type="binding site" evidence="7">
    <location>
        <position position="147"/>
    </location>
    <ligand>
        <name>S-adenosyl-L-methionine</name>
        <dbReference type="ChEBI" id="CHEBI:59789"/>
    </ligand>
</feature>
<dbReference type="Proteomes" id="UP000053724">
    <property type="component" value="Unassembled WGS sequence"/>
</dbReference>
<dbReference type="InterPro" id="IPR022642">
    <property type="entry name" value="CheR_C"/>
</dbReference>
<evidence type="ECO:0000313" key="12">
    <source>
        <dbReference type="Proteomes" id="UP000053724"/>
    </source>
</evidence>
<dbReference type="EMBL" id="JJMN01000046">
    <property type="protein sequence ID" value="KDO14444.1"/>
    <property type="molecule type" value="Genomic_DNA"/>
</dbReference>
<protein>
    <recommendedName>
        <fullName evidence="6">Chemotaxis protein methyltransferase</fullName>
        <ecNumber evidence="6">2.1.1.80</ecNumber>
    </recommendedName>
</protein>
<dbReference type="InterPro" id="IPR022641">
    <property type="entry name" value="CheR_N"/>
</dbReference>
<dbReference type="SUPFAM" id="SSF47757">
    <property type="entry name" value="Chemotaxis receptor methyltransferase CheR, N-terminal domain"/>
    <property type="match status" value="1"/>
</dbReference>
<proteinExistence type="predicted"/>
<dbReference type="AlphaFoldDB" id="A0A067B7U6"/>
<dbReference type="PANTHER" id="PTHR24422">
    <property type="entry name" value="CHEMOTAXIS PROTEIN METHYLTRANSFERASE"/>
    <property type="match status" value="1"/>
</dbReference>
<dbReference type="PROSITE" id="PS50123">
    <property type="entry name" value="CHER"/>
    <property type="match status" value="1"/>
</dbReference>
<reference evidence="9 11" key="1">
    <citation type="submission" date="2014-04" db="EMBL/GenBank/DDBJ databases">
        <title>Vibrio metecus sp. nov., a close relative of Vibrio cholerae isolated from coastal brackish ponds and clinical specimens.</title>
        <authorList>
            <person name="Kirchberger P.C."/>
            <person name="Turnsek M."/>
            <person name="Hunt D.E."/>
            <person name="Haley B.J."/>
            <person name="Colwell R."/>
            <person name="Polz M.F."/>
            <person name="Tarr C.L."/>
            <person name="Boucher Y."/>
        </authorList>
    </citation>
    <scope>NUCLEOTIDE SEQUENCE [LARGE SCALE GENOMIC DNA]</scope>
    <source>
        <strain evidence="9">OP3H</strain>
        <strain evidence="11">PPCK-2014</strain>
    </source>
</reference>
<feature type="domain" description="CheR-type methyltransferase" evidence="8">
    <location>
        <begin position="4"/>
        <end position="276"/>
    </location>
</feature>
<feature type="binding site" evidence="7">
    <location>
        <position position="81"/>
    </location>
    <ligand>
        <name>S-adenosyl-L-methionine</name>
        <dbReference type="ChEBI" id="CHEBI:59789"/>
    </ligand>
</feature>
<organism evidence="10 12">
    <name type="scientific">Vibrio metoecus</name>
    <dbReference type="NCBI Taxonomy" id="1481663"/>
    <lineage>
        <taxon>Bacteria</taxon>
        <taxon>Pseudomonadati</taxon>
        <taxon>Pseudomonadota</taxon>
        <taxon>Gammaproteobacteria</taxon>
        <taxon>Vibrionales</taxon>
        <taxon>Vibrionaceae</taxon>
        <taxon>Vibrio</taxon>
    </lineage>
</organism>
<dbReference type="PRINTS" id="PR00996">
    <property type="entry name" value="CHERMTFRASE"/>
</dbReference>
<dbReference type="SUPFAM" id="SSF53335">
    <property type="entry name" value="S-adenosyl-L-methionine-dependent methyltransferases"/>
    <property type="match status" value="1"/>
</dbReference>
<dbReference type="InterPro" id="IPR026024">
    <property type="entry name" value="Chemotaxis_MeTrfase_CheR"/>
</dbReference>
<dbReference type="PATRIC" id="fig|1481663.8.peg.2056"/>
<evidence type="ECO:0000256" key="7">
    <source>
        <dbReference type="PIRSR" id="PIRSR000410-1"/>
    </source>
</evidence>
<dbReference type="PANTHER" id="PTHR24422:SF19">
    <property type="entry name" value="CHEMOTAXIS PROTEIN METHYLTRANSFERASE"/>
    <property type="match status" value="1"/>
</dbReference>
<keyword evidence="4 6" id="KW-0808">Transferase</keyword>